<proteinExistence type="predicted"/>
<reference evidence="2" key="1">
    <citation type="submission" date="2022-11" db="UniProtKB">
        <authorList>
            <consortium name="WormBaseParasite"/>
        </authorList>
    </citation>
    <scope>IDENTIFICATION</scope>
</reference>
<protein>
    <submittedName>
        <fullName evidence="2">G-protein coupled receptors family 1 profile domain-containing protein</fullName>
    </submittedName>
</protein>
<dbReference type="WBParaSite" id="JU765_v2.g6931.t1">
    <property type="protein sequence ID" value="JU765_v2.g6931.t1"/>
    <property type="gene ID" value="JU765_v2.g6931"/>
</dbReference>
<evidence type="ECO:0000313" key="1">
    <source>
        <dbReference type="Proteomes" id="UP000887576"/>
    </source>
</evidence>
<evidence type="ECO:0000313" key="2">
    <source>
        <dbReference type="WBParaSite" id="JU765_v2.g6931.t1"/>
    </source>
</evidence>
<organism evidence="1 2">
    <name type="scientific">Panagrolaimus sp. JU765</name>
    <dbReference type="NCBI Taxonomy" id="591449"/>
    <lineage>
        <taxon>Eukaryota</taxon>
        <taxon>Metazoa</taxon>
        <taxon>Ecdysozoa</taxon>
        <taxon>Nematoda</taxon>
        <taxon>Chromadorea</taxon>
        <taxon>Rhabditida</taxon>
        <taxon>Tylenchina</taxon>
        <taxon>Panagrolaimomorpha</taxon>
        <taxon>Panagrolaimoidea</taxon>
        <taxon>Panagrolaimidae</taxon>
        <taxon>Panagrolaimus</taxon>
    </lineage>
</organism>
<sequence>MGLSMILRGTEIFEYTLKKNGNCTGLTEYEPVLTDLVNDYFYGTLFRFYARNILTVFVPFALLAYLNTRIVHTLRKQQRSASMFRFGSSEHKLKIRSATRLLVLIVFSYLIANVLNVIITAWEYIDFESTQNATAFEIYEILTDIISV</sequence>
<name>A0AC34RHK0_9BILA</name>
<accession>A0AC34RHK0</accession>
<dbReference type="Proteomes" id="UP000887576">
    <property type="component" value="Unplaced"/>
</dbReference>